<feature type="region of interest" description="Disordered" evidence="1">
    <location>
        <begin position="779"/>
        <end position="803"/>
    </location>
</feature>
<sequence length="912" mass="98832">IVSRDPLGAPPRSGWHKYPHQCFLEHLGLCLPYWALGGGIVELDALMDPRKEKGAPPPFPRPLPRLAEGEEGAKGAPGLFGSFHRALVVVAALPGHHPHSEAWQLVPIYDGRSLPGVTWPPFGHFLTSRQLWPERSQNGAKLTPKLPPLITDALGSVVWEAEPGVLRELPPQGRGAATEWEAEPGVLRELPPQGRSIGVAKQDHCWTEGEAFHPNRPRPVALPFRGGGGLNDVLWDPNALLKGLIFTPLGKQIKNRVGRGLVHPPPKFSAAAREGLELLVTPPSSPFKVHLEKLTLDSKPTDRVYLPPLEIKLKHSTVHLDDPCPFLAPDPGVAAIHEYAAWASEASEDAGEGEEGERGVACGQDHLLSRAGSGWEGAWPRRTLGLIPGFGPENKGSRPRELLCSAASHRGHSFQALSDSGPLSACHSRVLVPNGPQPSIGPVGYEEDDLDGDMGAQAKGPRRDRKTIKVLFLEPVPIKAAFGAPGALGHWDCMAWPPSFDWHQPGKAPSELLLLLLLKVTQAVRAGTCFPPGSSFLLLDQGPPKLGSLKTCGLQLPGAGWRILGVEMDSCCLLSATTYLGGQEEPQNSQRGPRGAGGKQDLTLHWPAKCSSQGGAEGYPGSTGFPLLSKVLLLREPGFSLSASGRQRGSHGPCDRRKYEPPGKHLNLDQVTNGMLATVVGVRKGAFFQCRCNLEQAVCETSRRERSIRPGVARLTNAHGRSLPAAVVRAWGLVWRLCEALWGRLKELEGRLEEPGEYGLLLERRRAFSRWLSRTAAQRIQEESASKGLPTPSSPRGAYPPHGMLPREAWAGKRGGFHIGGNPPPPSSSLGAPCSLPLPHSCPAASLGPFNAQQERTLNTERPPLWTLRYKHICLGNGHQQLGNLDLRWFSWEAKDAAWPSPIRRRDTHWAG</sequence>
<feature type="region of interest" description="Disordered" evidence="1">
    <location>
        <begin position="643"/>
        <end position="663"/>
    </location>
</feature>
<reference evidence="2 3" key="1">
    <citation type="journal article" date="2013" name="Proc. Natl. Acad. Sci. U.S.A.">
        <title>The king cobra genome reveals dynamic gene evolution and adaptation in the snake venom system.</title>
        <authorList>
            <person name="Vonk F.J."/>
            <person name="Casewell N.R."/>
            <person name="Henkel C.V."/>
            <person name="Heimberg A.M."/>
            <person name="Jansen H.J."/>
            <person name="McCleary R.J."/>
            <person name="Kerkkamp H.M."/>
            <person name="Vos R.A."/>
            <person name="Guerreiro I."/>
            <person name="Calvete J.J."/>
            <person name="Wuster W."/>
            <person name="Woods A.E."/>
            <person name="Logan J.M."/>
            <person name="Harrison R.A."/>
            <person name="Castoe T.A."/>
            <person name="de Koning A.P."/>
            <person name="Pollock D.D."/>
            <person name="Yandell M."/>
            <person name="Calderon D."/>
            <person name="Renjifo C."/>
            <person name="Currier R.B."/>
            <person name="Salgado D."/>
            <person name="Pla D."/>
            <person name="Sanz L."/>
            <person name="Hyder A.S."/>
            <person name="Ribeiro J.M."/>
            <person name="Arntzen J.W."/>
            <person name="van den Thillart G.E."/>
            <person name="Boetzer M."/>
            <person name="Pirovano W."/>
            <person name="Dirks R.P."/>
            <person name="Spaink H.P."/>
            <person name="Duboule D."/>
            <person name="McGlinn E."/>
            <person name="Kini R.M."/>
            <person name="Richardson M.K."/>
        </authorList>
    </citation>
    <scope>NUCLEOTIDE SEQUENCE</scope>
    <source>
        <tissue evidence="2">Blood</tissue>
    </source>
</reference>
<evidence type="ECO:0000313" key="2">
    <source>
        <dbReference type="EMBL" id="ETE58409.1"/>
    </source>
</evidence>
<comment type="caution">
    <text evidence="2">The sequence shown here is derived from an EMBL/GenBank/DDBJ whole genome shotgun (WGS) entry which is preliminary data.</text>
</comment>
<feature type="region of interest" description="Disordered" evidence="1">
    <location>
        <begin position="813"/>
        <end position="832"/>
    </location>
</feature>
<gene>
    <name evidence="2" type="primary">Nup98</name>
    <name evidence="2" type="ORF">L345_15874</name>
</gene>
<proteinExistence type="predicted"/>
<evidence type="ECO:0000256" key="1">
    <source>
        <dbReference type="SAM" id="MobiDB-lite"/>
    </source>
</evidence>
<dbReference type="AlphaFoldDB" id="V8N803"/>
<evidence type="ECO:0000313" key="3">
    <source>
        <dbReference type="Proteomes" id="UP000018936"/>
    </source>
</evidence>
<dbReference type="EMBL" id="AZIM01006792">
    <property type="protein sequence ID" value="ETE58409.1"/>
    <property type="molecule type" value="Genomic_DNA"/>
</dbReference>
<accession>V8N803</accession>
<feature type="non-terminal residue" evidence="2">
    <location>
        <position position="1"/>
    </location>
</feature>
<dbReference type="Proteomes" id="UP000018936">
    <property type="component" value="Unassembled WGS sequence"/>
</dbReference>
<feature type="non-terminal residue" evidence="2">
    <location>
        <position position="912"/>
    </location>
</feature>
<feature type="region of interest" description="Disordered" evidence="1">
    <location>
        <begin position="51"/>
        <end position="71"/>
    </location>
</feature>
<organism evidence="2 3">
    <name type="scientific">Ophiophagus hannah</name>
    <name type="common">King cobra</name>
    <name type="synonym">Naja hannah</name>
    <dbReference type="NCBI Taxonomy" id="8665"/>
    <lineage>
        <taxon>Eukaryota</taxon>
        <taxon>Metazoa</taxon>
        <taxon>Chordata</taxon>
        <taxon>Craniata</taxon>
        <taxon>Vertebrata</taxon>
        <taxon>Euteleostomi</taxon>
        <taxon>Lepidosauria</taxon>
        <taxon>Squamata</taxon>
        <taxon>Bifurcata</taxon>
        <taxon>Unidentata</taxon>
        <taxon>Episquamata</taxon>
        <taxon>Toxicofera</taxon>
        <taxon>Serpentes</taxon>
        <taxon>Colubroidea</taxon>
        <taxon>Elapidae</taxon>
        <taxon>Elapinae</taxon>
        <taxon>Ophiophagus</taxon>
    </lineage>
</organism>
<feature type="compositionally biased region" description="Basic and acidic residues" evidence="1">
    <location>
        <begin position="653"/>
        <end position="663"/>
    </location>
</feature>
<name>V8N803_OPHHA</name>
<protein>
    <submittedName>
        <fullName evidence="2">Nuclear pore complex protein Nup98-Nup96</fullName>
    </submittedName>
</protein>
<keyword evidence="3" id="KW-1185">Reference proteome</keyword>